<dbReference type="KEGG" id="smup:SMPSPU_154"/>
<dbReference type="PANTHER" id="PTHR42690">
    <property type="entry name" value="THREONINE SYNTHASE FAMILY MEMBER"/>
    <property type="match status" value="1"/>
</dbReference>
<dbReference type="AlphaFoldDB" id="A0AAD1EXC0"/>
<sequence length="435" mass="49863">MLYKSLKNYKYKVSFKEAVLTGQSPEKGLYFPENIPLLEKKIIKNISNYDVNDLILEVIQPFIGNEIPYKELLNIISNTLNFKININNIYNNIFSLELFLGPTLAFKDIGVKFLSGCIKYFRKNLNKNIIILTATSGDTGAAVAHAFHKIDGVKVVILYPSSKISILQEKQITTLGDNILALEIKGNFDDCQILVKQAFYDEQIREKLFLTSANSINIARLLSQIFYYFMCYKLLHSNNKLVFSIPSGNYGNICAGLIAFKMGLPIKHFIAATNINDTIPRLLKTGIYNPYPSQETISNAMDISDPSNFSRIMYMFKTINNLKTIVSAYSFTDKETIDIIKYIWNNYKYMMDPHGAIGFLGLIKLIKNYKNNYFNNIFLSTAAPVKFLDKITEDLSDKIFLDKKVIKLIKKNKKSIHLSNKYEIFKNWLLSNNFL</sequence>
<evidence type="ECO:0000259" key="7">
    <source>
        <dbReference type="Pfam" id="PF00291"/>
    </source>
</evidence>
<dbReference type="GO" id="GO:0009088">
    <property type="term" value="P:threonine biosynthetic process"/>
    <property type="evidence" value="ECO:0007669"/>
    <property type="project" value="UniProtKB-UniRule"/>
</dbReference>
<feature type="domain" description="Tryptophan synthase beta chain-like PALP" evidence="7">
    <location>
        <begin position="99"/>
        <end position="365"/>
    </location>
</feature>
<evidence type="ECO:0000256" key="1">
    <source>
        <dbReference type="ARBA" id="ARBA00001933"/>
    </source>
</evidence>
<evidence type="ECO:0000259" key="8">
    <source>
        <dbReference type="Pfam" id="PF14821"/>
    </source>
</evidence>
<dbReference type="NCBIfam" id="TIGR00260">
    <property type="entry name" value="thrC"/>
    <property type="match status" value="1"/>
</dbReference>
<feature type="modified residue" description="N6-(pyridoxal phosphate)lysine" evidence="6">
    <location>
        <position position="107"/>
    </location>
</feature>
<dbReference type="Gene3D" id="3.90.1380.10">
    <property type="entry name" value="Threonine synthase, N-terminal domain"/>
    <property type="match status" value="1"/>
</dbReference>
<proteinExistence type="inferred from homology"/>
<evidence type="ECO:0000256" key="5">
    <source>
        <dbReference type="NCBIfam" id="TIGR00260"/>
    </source>
</evidence>
<name>A0AAD1EXC0_9FLAO</name>
<dbReference type="Pfam" id="PF00291">
    <property type="entry name" value="PALP"/>
    <property type="match status" value="1"/>
</dbReference>
<keyword evidence="4" id="KW-0456">Lyase</keyword>
<protein>
    <recommendedName>
        <fullName evidence="5">Threonine synthase</fullName>
        <ecNumber evidence="5">4.2.3.1</ecNumber>
    </recommendedName>
</protein>
<dbReference type="Proteomes" id="UP000031659">
    <property type="component" value="Chromosome"/>
</dbReference>
<gene>
    <name evidence="9" type="primary">thrC</name>
    <name evidence="9" type="ORF">SMPSPU_154</name>
</gene>
<dbReference type="SUPFAM" id="SSF53686">
    <property type="entry name" value="Tryptophan synthase beta subunit-like PLP-dependent enzymes"/>
    <property type="match status" value="1"/>
</dbReference>
<evidence type="ECO:0000256" key="4">
    <source>
        <dbReference type="ARBA" id="ARBA00023239"/>
    </source>
</evidence>
<evidence type="ECO:0000256" key="2">
    <source>
        <dbReference type="ARBA" id="ARBA00005517"/>
    </source>
</evidence>
<dbReference type="EMBL" id="AP013293">
    <property type="protein sequence ID" value="BAO66313.1"/>
    <property type="molecule type" value="Genomic_DNA"/>
</dbReference>
<dbReference type="InterPro" id="IPR036052">
    <property type="entry name" value="TrpB-like_PALP_sf"/>
</dbReference>
<keyword evidence="3 6" id="KW-0663">Pyridoxal phosphate</keyword>
<comment type="similarity">
    <text evidence="2">Belongs to the threonine synthase family.</text>
</comment>
<dbReference type="PANTHER" id="PTHR42690:SF1">
    <property type="entry name" value="THREONINE SYNTHASE-LIKE 2"/>
    <property type="match status" value="1"/>
</dbReference>
<dbReference type="InterPro" id="IPR051166">
    <property type="entry name" value="Threonine_Synthase"/>
</dbReference>
<feature type="domain" description="Threonine synthase N-terminal" evidence="8">
    <location>
        <begin position="3"/>
        <end position="79"/>
    </location>
</feature>
<comment type="cofactor">
    <cofactor evidence="1 6">
        <name>pyridoxal 5'-phosphate</name>
        <dbReference type="ChEBI" id="CHEBI:597326"/>
    </cofactor>
</comment>
<dbReference type="InterPro" id="IPR037158">
    <property type="entry name" value="Thr_synth_N_sf"/>
</dbReference>
<dbReference type="Gene3D" id="3.40.50.1100">
    <property type="match status" value="2"/>
</dbReference>
<dbReference type="RefSeq" id="WP_041093897.1">
    <property type="nucleotide sequence ID" value="NZ_AP013293.1"/>
</dbReference>
<accession>A0AAD1EXC0</accession>
<evidence type="ECO:0000256" key="6">
    <source>
        <dbReference type="PIRSR" id="PIRSR604450-51"/>
    </source>
</evidence>
<dbReference type="Pfam" id="PF14821">
    <property type="entry name" value="Thr_synth_N"/>
    <property type="match status" value="1"/>
</dbReference>
<evidence type="ECO:0000256" key="3">
    <source>
        <dbReference type="ARBA" id="ARBA00022898"/>
    </source>
</evidence>
<evidence type="ECO:0000313" key="9">
    <source>
        <dbReference type="EMBL" id="BAO66313.1"/>
    </source>
</evidence>
<dbReference type="EC" id="4.2.3.1" evidence="5"/>
<dbReference type="InterPro" id="IPR029144">
    <property type="entry name" value="Thr_synth_N"/>
</dbReference>
<dbReference type="GO" id="GO:0004795">
    <property type="term" value="F:threonine synthase activity"/>
    <property type="evidence" value="ECO:0007669"/>
    <property type="project" value="UniProtKB-UniRule"/>
</dbReference>
<dbReference type="InterPro" id="IPR004450">
    <property type="entry name" value="Thr_synthase-like"/>
</dbReference>
<dbReference type="InterPro" id="IPR001926">
    <property type="entry name" value="TrpB-like_PALP"/>
</dbReference>
<evidence type="ECO:0000313" key="10">
    <source>
        <dbReference type="Proteomes" id="UP000031659"/>
    </source>
</evidence>
<organism evidence="9 10">
    <name type="scientific">Candidatus Karelsulcia muelleri PSPU</name>
    <dbReference type="NCBI Taxonomy" id="1189303"/>
    <lineage>
        <taxon>Bacteria</taxon>
        <taxon>Pseudomonadati</taxon>
        <taxon>Bacteroidota</taxon>
        <taxon>Flavobacteriia</taxon>
        <taxon>Flavobacteriales</taxon>
        <taxon>Candidatus Karelsulcia</taxon>
    </lineage>
</organism>
<reference evidence="9 10" key="1">
    <citation type="journal article" date="2014" name="ISME J.">
        <title>Swapping symbionts in spittlebugs: evolutionary replacement of a reduced genome symbiont.</title>
        <authorList>
            <person name="Koga R."/>
            <person name="Moran N.A."/>
        </authorList>
    </citation>
    <scope>NUCLEOTIDE SEQUENCE [LARGE SCALE GENOMIC DNA]</scope>
    <source>
        <strain evidence="9 10">PSPU</strain>
    </source>
</reference>